<protein>
    <submittedName>
        <fullName evidence="1">Uncharacterized protein</fullName>
    </submittedName>
</protein>
<dbReference type="Proteomes" id="UP001260072">
    <property type="component" value="Unassembled WGS sequence"/>
</dbReference>
<dbReference type="RefSeq" id="WP_310520493.1">
    <property type="nucleotide sequence ID" value="NZ_BAABBS010000002.1"/>
</dbReference>
<organism evidence="1 2">
    <name type="scientific">Agromyces indicus</name>
    <dbReference type="NCBI Taxonomy" id="758919"/>
    <lineage>
        <taxon>Bacteria</taxon>
        <taxon>Bacillati</taxon>
        <taxon>Actinomycetota</taxon>
        <taxon>Actinomycetes</taxon>
        <taxon>Micrococcales</taxon>
        <taxon>Microbacteriaceae</taxon>
        <taxon>Agromyces</taxon>
    </lineage>
</organism>
<evidence type="ECO:0000313" key="2">
    <source>
        <dbReference type="Proteomes" id="UP001260072"/>
    </source>
</evidence>
<proteinExistence type="predicted"/>
<comment type="caution">
    <text evidence="1">The sequence shown here is derived from an EMBL/GenBank/DDBJ whole genome shotgun (WGS) entry which is preliminary data.</text>
</comment>
<keyword evidence="2" id="KW-1185">Reference proteome</keyword>
<evidence type="ECO:0000313" key="1">
    <source>
        <dbReference type="EMBL" id="MDR5691909.1"/>
    </source>
</evidence>
<accession>A0ABU1FJJ9</accession>
<name>A0ABU1FJJ9_9MICO</name>
<sequence length="63" mass="7014">MNSYLFGGGQRYQVIRHGVSVKRLDGRFVDVARGALVPTDANPNHIEHLLANKLIEPVSTKEK</sequence>
<reference evidence="2" key="1">
    <citation type="submission" date="2023-07" db="EMBL/GenBank/DDBJ databases">
        <title>Description of three actinobacteria isolated from air of manufacturing shop in a pharmaceutical factory.</title>
        <authorList>
            <person name="Zhang D.-F."/>
        </authorList>
    </citation>
    <scope>NUCLEOTIDE SEQUENCE [LARGE SCALE GENOMIC DNA]</scope>
    <source>
        <strain evidence="2">CCTCC AB 2011122</strain>
    </source>
</reference>
<dbReference type="EMBL" id="JAVKGS010000002">
    <property type="protein sequence ID" value="MDR5691909.1"/>
    <property type="molecule type" value="Genomic_DNA"/>
</dbReference>
<gene>
    <name evidence="1" type="ORF">RH861_07505</name>
</gene>